<comment type="caution">
    <text evidence="2">The sequence shown here is derived from an EMBL/GenBank/DDBJ whole genome shotgun (WGS) entry which is preliminary data.</text>
</comment>
<evidence type="ECO:0000313" key="3">
    <source>
        <dbReference type="Proteomes" id="UP000054653"/>
    </source>
</evidence>
<keyword evidence="3" id="KW-1185">Reference proteome</keyword>
<accession>A0A0V1CQH9</accession>
<dbReference type="AlphaFoldDB" id="A0A0V1CQH9"/>
<dbReference type="InterPro" id="IPR007109">
    <property type="entry name" value="Brix"/>
</dbReference>
<dbReference type="GO" id="GO:0006364">
    <property type="term" value="P:rRNA processing"/>
    <property type="evidence" value="ECO:0007669"/>
    <property type="project" value="InterPro"/>
</dbReference>
<name>A0A0V1CQH9_TRIBR</name>
<dbReference type="PROSITE" id="PS50833">
    <property type="entry name" value="BRIX"/>
    <property type="match status" value="1"/>
</dbReference>
<feature type="domain" description="Brix" evidence="1">
    <location>
        <begin position="1"/>
        <end position="50"/>
    </location>
</feature>
<protein>
    <submittedName>
        <fullName evidence="2">Brix domain-containing protein F44G4.1</fullName>
    </submittedName>
</protein>
<feature type="non-terminal residue" evidence="2">
    <location>
        <position position="159"/>
    </location>
</feature>
<evidence type="ECO:0000259" key="1">
    <source>
        <dbReference type="PROSITE" id="PS50833"/>
    </source>
</evidence>
<gene>
    <name evidence="2" type="primary">F44G4.1</name>
    <name evidence="2" type="ORF">T03_6587</name>
</gene>
<sequence length="159" mass="18260">MCVSSRFTAVEHAPKKFGYEFKKDGTKAALKELGPRFTLRLKALQKGTFNPKFGQGMKWRQVEEERFSVLLHHINGIKAINQPFKAISQWFSNCSGLRPIFENGNFLRPTCLRCMFEKKFLFGLQNIVKSKYTLLDCWGGPHPTLEKHVSKNSVHDGIK</sequence>
<dbReference type="STRING" id="45882.A0A0V1CQH9"/>
<dbReference type="EMBL" id="JYDI01000123">
    <property type="protein sequence ID" value="KRY51545.1"/>
    <property type="molecule type" value="Genomic_DNA"/>
</dbReference>
<organism evidence="2 3">
    <name type="scientific">Trichinella britovi</name>
    <name type="common">Parasitic roundworm</name>
    <dbReference type="NCBI Taxonomy" id="45882"/>
    <lineage>
        <taxon>Eukaryota</taxon>
        <taxon>Metazoa</taxon>
        <taxon>Ecdysozoa</taxon>
        <taxon>Nematoda</taxon>
        <taxon>Enoplea</taxon>
        <taxon>Dorylaimia</taxon>
        <taxon>Trichinellida</taxon>
        <taxon>Trichinellidae</taxon>
        <taxon>Trichinella</taxon>
    </lineage>
</organism>
<evidence type="ECO:0000313" key="2">
    <source>
        <dbReference type="EMBL" id="KRY51545.1"/>
    </source>
</evidence>
<dbReference type="Proteomes" id="UP000054653">
    <property type="component" value="Unassembled WGS sequence"/>
</dbReference>
<reference evidence="2 3" key="1">
    <citation type="submission" date="2015-01" db="EMBL/GenBank/DDBJ databases">
        <title>Evolution of Trichinella species and genotypes.</title>
        <authorList>
            <person name="Korhonen P.K."/>
            <person name="Edoardo P."/>
            <person name="Giuseppe L.R."/>
            <person name="Gasser R.B."/>
        </authorList>
    </citation>
    <scope>NUCLEOTIDE SEQUENCE [LARGE SCALE GENOMIC DNA]</scope>
    <source>
        <strain evidence="2">ISS120</strain>
    </source>
</reference>
<proteinExistence type="predicted"/>
<dbReference type="GO" id="GO:0019843">
    <property type="term" value="F:rRNA binding"/>
    <property type="evidence" value="ECO:0007669"/>
    <property type="project" value="InterPro"/>
</dbReference>